<feature type="transmembrane region" description="Helical" evidence="1">
    <location>
        <begin position="91"/>
        <end position="113"/>
    </location>
</feature>
<dbReference type="OrthoDB" id="3830423at2"/>
<evidence type="ECO:0000313" key="2">
    <source>
        <dbReference type="EMBL" id="TNC42833.1"/>
    </source>
</evidence>
<gene>
    <name evidence="3" type="ORF">FHE65_14005</name>
    <name evidence="2" type="ORF">FHE65_20285</name>
</gene>
<keyword evidence="1" id="KW-0812">Transmembrane</keyword>
<accession>A0A5C4MG17</accession>
<dbReference type="AlphaFoldDB" id="A0A5C4MG17"/>
<keyword evidence="1" id="KW-1133">Transmembrane helix</keyword>
<evidence type="ECO:0000313" key="4">
    <source>
        <dbReference type="Proteomes" id="UP000306740"/>
    </source>
</evidence>
<comment type="caution">
    <text evidence="2">The sequence shown here is derived from an EMBL/GenBank/DDBJ whole genome shotgun (WGS) entry which is preliminary data.</text>
</comment>
<reference evidence="2 4" key="1">
    <citation type="submission" date="2019-05" db="EMBL/GenBank/DDBJ databases">
        <title>Mumia sp. nov., isolated from the intestinal contents of plateau pika (Ochotona curzoniae) in the Qinghai-Tibet plateau of China.</title>
        <authorList>
            <person name="Tian Z."/>
        </authorList>
    </citation>
    <scope>NUCLEOTIDE SEQUENCE [LARGE SCALE GENOMIC DNA]</scope>
    <source>
        <strain evidence="4">527</strain>
        <strain evidence="2">Z527</strain>
    </source>
</reference>
<evidence type="ECO:0000256" key="1">
    <source>
        <dbReference type="SAM" id="Phobius"/>
    </source>
</evidence>
<dbReference type="RefSeq" id="WP_139087970.1">
    <property type="nucleotide sequence ID" value="NZ_VDFR01000062.1"/>
</dbReference>
<protein>
    <recommendedName>
        <fullName evidence="5">Integral membrane protein</fullName>
    </recommendedName>
</protein>
<sequence>METLRLVLLVIHFLAWAFVIGAWASRLRTPVPIAKGVWHAAATALVTGLLLVGVREMDDLPVDNTKIGVKLVVAIAVTVLAVLSTRKGDRAPVWMAHAVGGLAVLNVFIAVLWR</sequence>
<dbReference type="EMBL" id="VDFR01000062">
    <property type="protein sequence ID" value="TNC46058.1"/>
    <property type="molecule type" value="Genomic_DNA"/>
</dbReference>
<evidence type="ECO:0008006" key="5">
    <source>
        <dbReference type="Google" id="ProtNLM"/>
    </source>
</evidence>
<dbReference type="EMBL" id="VDFR01000091">
    <property type="protein sequence ID" value="TNC42833.1"/>
    <property type="molecule type" value="Genomic_DNA"/>
</dbReference>
<keyword evidence="1" id="KW-0472">Membrane</keyword>
<feature type="transmembrane region" description="Helical" evidence="1">
    <location>
        <begin position="6"/>
        <end position="24"/>
    </location>
</feature>
<organism evidence="2 4">
    <name type="scientific">Mumia zhuanghuii</name>
    <dbReference type="NCBI Taxonomy" id="2585211"/>
    <lineage>
        <taxon>Bacteria</taxon>
        <taxon>Bacillati</taxon>
        <taxon>Actinomycetota</taxon>
        <taxon>Actinomycetes</taxon>
        <taxon>Propionibacteriales</taxon>
        <taxon>Nocardioidaceae</taxon>
        <taxon>Mumia</taxon>
    </lineage>
</organism>
<feature type="transmembrane region" description="Helical" evidence="1">
    <location>
        <begin position="67"/>
        <end position="84"/>
    </location>
</feature>
<dbReference type="Proteomes" id="UP000306740">
    <property type="component" value="Unassembled WGS sequence"/>
</dbReference>
<name>A0A5C4MG17_9ACTN</name>
<feature type="transmembrane region" description="Helical" evidence="1">
    <location>
        <begin position="36"/>
        <end position="55"/>
    </location>
</feature>
<proteinExistence type="predicted"/>
<evidence type="ECO:0000313" key="3">
    <source>
        <dbReference type="EMBL" id="TNC46058.1"/>
    </source>
</evidence>